<organism evidence="4 5">
    <name type="scientific">Nitrospina gracilis (strain 3/211)</name>
    <dbReference type="NCBI Taxonomy" id="1266370"/>
    <lineage>
        <taxon>Bacteria</taxon>
        <taxon>Pseudomonadati</taxon>
        <taxon>Nitrospinota/Tectimicrobiota group</taxon>
        <taxon>Nitrospinota</taxon>
        <taxon>Nitrospinia</taxon>
        <taxon>Nitrospinales</taxon>
        <taxon>Nitrospinaceae</taxon>
        <taxon>Nitrospina</taxon>
    </lineage>
</organism>
<gene>
    <name evidence="4" type="ORF">NITGR_170052</name>
</gene>
<dbReference type="HOGENOM" id="CLU_385350_0_0_0"/>
<dbReference type="AlphaFoldDB" id="M1YVY0"/>
<proteinExistence type="predicted"/>
<evidence type="ECO:0000313" key="4">
    <source>
        <dbReference type="EMBL" id="CCQ89795.1"/>
    </source>
</evidence>
<evidence type="ECO:0000313" key="5">
    <source>
        <dbReference type="Proteomes" id="UP000011704"/>
    </source>
</evidence>
<feature type="chain" id="PRO_5004019829" evidence="1">
    <location>
        <begin position="22"/>
        <end position="717"/>
    </location>
</feature>
<keyword evidence="5" id="KW-1185">Reference proteome</keyword>
<accession>M1YVY0</accession>
<dbReference type="PANTHER" id="PTHR36194:SF1">
    <property type="entry name" value="S-LAYER-LIKE PROTEIN"/>
    <property type="match status" value="1"/>
</dbReference>
<evidence type="ECO:0000259" key="3">
    <source>
        <dbReference type="Pfam" id="PF14326"/>
    </source>
</evidence>
<dbReference type="PANTHER" id="PTHR36194">
    <property type="entry name" value="S-LAYER-LIKE PROTEIN"/>
    <property type="match status" value="1"/>
</dbReference>
<feature type="domain" description="DUF4384" evidence="3">
    <location>
        <begin position="552"/>
        <end position="631"/>
    </location>
</feature>
<dbReference type="Gene3D" id="3.10.28.20">
    <property type="entry name" value="Acetamidase/Formamidase-like domains"/>
    <property type="match status" value="1"/>
</dbReference>
<dbReference type="Pfam" id="PF02169">
    <property type="entry name" value="LPP20"/>
    <property type="match status" value="1"/>
</dbReference>
<dbReference type="InterPro" id="IPR025493">
    <property type="entry name" value="DUF4384"/>
</dbReference>
<feature type="signal peptide" evidence="1">
    <location>
        <begin position="1"/>
        <end position="21"/>
    </location>
</feature>
<sequence length="717" mass="78955">MRHHFRTTVSFLVLIGLAGCATTGTPGGGPGTSPEDLAKLRKMEQMEQRTACPPEPGWVLGKGHPNFPSAKYLIGVGISAESPSGAKDTATAELAKNIKVNIQSVMKDFVSTEGTYAESAVKTVVDAALEGVERKDGYFDKCRNQYYALVVMDRSLEAGKLNQRIGETESILKKHLDEGKKAEAKGELMKALSHYFEGYELAPKLVPLRSTLAVIARTSPSGDTAMELSQGAFRDHATSLIRNVRLDAVSGDKQTIKSFQLPGEALVAQAYIQTDFGNTPLAGLPVRFSFEKGNGTLNESVNTNQEGQARASVVKIQDYDADQHRIAVRLDYDRLAMGVNPRFKETLLAPLQHKGATFHYTIEKIEGFSGKSHAWRQGLVRLAETVIKNVKPDTTPTVGVIQFEDTRSKKVTPFTEILVEDFKAILAQAGSLALKEIVLAGDEDIDPHKVATENQLDFYVNGSYRMERGGLQIIAKLIDVKSNTYLGSGSVLMDRGAISPEDLKVLETSPQSGGTGIKDADEEYRQELDKLVYAAPKNAEFGVRVWTNKKEYEIGDTIVFFVKAERDSYLTLFDIGSGGDATVIFPNAFHKDNFIRAGRTYQIPAPEYGFKFNIEGPAGLERVKAIATLRPGLPVDLNLGQGFHTFKRGTREGTRDISIIADTFTNESDRNWAESHTEVFIFNRNDSYTRGIRKIPIKEDPEKPIDMIGTFGREPSR</sequence>
<dbReference type="PROSITE" id="PS51257">
    <property type="entry name" value="PROKAR_LIPOPROTEIN"/>
    <property type="match status" value="1"/>
</dbReference>
<dbReference type="OrthoDB" id="5483179at2"/>
<comment type="caution">
    <text evidence="4">The sequence shown here is derived from an EMBL/GenBank/DDBJ whole genome shotgun (WGS) entry which is preliminary data.</text>
</comment>
<dbReference type="Pfam" id="PF14326">
    <property type="entry name" value="DUF4384"/>
    <property type="match status" value="1"/>
</dbReference>
<dbReference type="RefSeq" id="WP_005006588.1">
    <property type="nucleotide sequence ID" value="NZ_HG422173.1"/>
</dbReference>
<dbReference type="EMBL" id="CAQJ01000019">
    <property type="protein sequence ID" value="CCQ89795.1"/>
    <property type="molecule type" value="Genomic_DNA"/>
</dbReference>
<keyword evidence="1" id="KW-0732">Signal</keyword>
<feature type="domain" description="Lipoprotein LPP20-like" evidence="2">
    <location>
        <begin position="56"/>
        <end position="153"/>
    </location>
</feature>
<reference evidence="4 5" key="1">
    <citation type="journal article" date="2013" name="Front. Microbiol.">
        <title>The genome of Nitrospina gracilis illuminates the metabolism and evolution of the major marine nitrite oxidizer.</title>
        <authorList>
            <person name="Luecker S."/>
            <person name="Nowka B."/>
            <person name="Rattei T."/>
            <person name="Spieck E."/>
            <person name="and Daims H."/>
        </authorList>
    </citation>
    <scope>NUCLEOTIDE SEQUENCE [LARGE SCALE GENOMIC DNA]</scope>
    <source>
        <strain evidence="4 5">3/211</strain>
    </source>
</reference>
<evidence type="ECO:0000259" key="2">
    <source>
        <dbReference type="Pfam" id="PF02169"/>
    </source>
</evidence>
<dbReference type="InterPro" id="IPR024952">
    <property type="entry name" value="LPP20-like_dom"/>
</dbReference>
<dbReference type="Proteomes" id="UP000011704">
    <property type="component" value="Unassembled WGS sequence"/>
</dbReference>
<dbReference type="InParanoid" id="M1YVY0"/>
<evidence type="ECO:0000256" key="1">
    <source>
        <dbReference type="SAM" id="SignalP"/>
    </source>
</evidence>
<protein>
    <submittedName>
        <fullName evidence="4">Uncharacterized protein</fullName>
    </submittedName>
</protein>
<name>M1YVY0_NITG3</name>
<dbReference type="STRING" id="1266370.NITGR_170052"/>